<dbReference type="EMBL" id="CP003587">
    <property type="protein sequence ID" value="AGY58398.1"/>
    <property type="molecule type" value="Genomic_DNA"/>
</dbReference>
<evidence type="ECO:0000259" key="1">
    <source>
        <dbReference type="Pfam" id="PF01979"/>
    </source>
</evidence>
<keyword evidence="2" id="KW-0378">Hydrolase</keyword>
<reference evidence="2 3" key="1">
    <citation type="journal article" date="2013" name="PLoS ONE">
        <title>Cultivation and Complete Genome Sequencing of Gloeobacter kilaueensis sp. nov., from a Lava Cave in Kilauea Caldera, Hawai'i.</title>
        <authorList>
            <person name="Saw J.H."/>
            <person name="Schatz M."/>
            <person name="Brown M.V."/>
            <person name="Kunkel D.D."/>
            <person name="Foster J.S."/>
            <person name="Shick H."/>
            <person name="Christensen S."/>
            <person name="Hou S."/>
            <person name="Wan X."/>
            <person name="Donachie S.P."/>
        </authorList>
    </citation>
    <scope>NUCLEOTIDE SEQUENCE [LARGE SCALE GENOMIC DNA]</scope>
    <source>
        <strain evidence="3">JS</strain>
    </source>
</reference>
<dbReference type="PANTHER" id="PTHR43135">
    <property type="entry name" value="ALPHA-D-RIBOSE 1-METHYLPHOSPHONATE 5-TRIPHOSPHATE DIPHOSPHATASE"/>
    <property type="match status" value="1"/>
</dbReference>
<evidence type="ECO:0000313" key="2">
    <source>
        <dbReference type="EMBL" id="AGY58398.1"/>
    </source>
</evidence>
<dbReference type="SUPFAM" id="SSF51338">
    <property type="entry name" value="Composite domain of metallo-dependent hydrolases"/>
    <property type="match status" value="1"/>
</dbReference>
<dbReference type="Pfam" id="PF01979">
    <property type="entry name" value="Amidohydro_1"/>
    <property type="match status" value="1"/>
</dbReference>
<dbReference type="HOGENOM" id="CLU_046987_1_0_3"/>
<dbReference type="GO" id="GO:0016810">
    <property type="term" value="F:hydrolase activity, acting on carbon-nitrogen (but not peptide) bonds"/>
    <property type="evidence" value="ECO:0007669"/>
    <property type="project" value="InterPro"/>
</dbReference>
<accession>U5QHQ7</accession>
<name>U5QHQ7_GLOK1</name>
<dbReference type="KEGG" id="glj:GKIL_2152"/>
<dbReference type="InterPro" id="IPR032466">
    <property type="entry name" value="Metal_Hydrolase"/>
</dbReference>
<organism evidence="2 3">
    <name type="scientific">Gloeobacter kilaueensis (strain ATCC BAA-2537 / CCAP 1431/1 / ULC 316 / JS1)</name>
    <dbReference type="NCBI Taxonomy" id="1183438"/>
    <lineage>
        <taxon>Bacteria</taxon>
        <taxon>Bacillati</taxon>
        <taxon>Cyanobacteriota</taxon>
        <taxon>Cyanophyceae</taxon>
        <taxon>Gloeobacterales</taxon>
        <taxon>Gloeobacteraceae</taxon>
        <taxon>Gloeobacter</taxon>
    </lineage>
</organism>
<protein>
    <submittedName>
        <fullName evidence="2">Amidohydrolase</fullName>
    </submittedName>
</protein>
<dbReference type="PANTHER" id="PTHR43135:SF3">
    <property type="entry name" value="ALPHA-D-RIBOSE 1-METHYLPHOSPHONATE 5-TRIPHOSPHATE DIPHOSPHATASE"/>
    <property type="match status" value="1"/>
</dbReference>
<gene>
    <name evidence="2" type="primary">nagA</name>
    <name evidence="2" type="ORF">GKIL_2152</name>
</gene>
<dbReference type="InterPro" id="IPR011059">
    <property type="entry name" value="Metal-dep_hydrolase_composite"/>
</dbReference>
<dbReference type="Proteomes" id="UP000017396">
    <property type="component" value="Chromosome"/>
</dbReference>
<keyword evidence="3" id="KW-1185">Reference proteome</keyword>
<dbReference type="AlphaFoldDB" id="U5QHQ7"/>
<dbReference type="eggNOG" id="COG1228">
    <property type="taxonomic scope" value="Bacteria"/>
</dbReference>
<dbReference type="InterPro" id="IPR006680">
    <property type="entry name" value="Amidohydro-rel"/>
</dbReference>
<dbReference type="SUPFAM" id="SSF51556">
    <property type="entry name" value="Metallo-dependent hydrolases"/>
    <property type="match status" value="1"/>
</dbReference>
<proteinExistence type="predicted"/>
<evidence type="ECO:0000313" key="3">
    <source>
        <dbReference type="Proteomes" id="UP000017396"/>
    </source>
</evidence>
<sequence>MPPPPQTRPIALVGGTIHPVSAPAIEAGQIVMSGGKIVAVGKNLSLPPNAEVIDITGKHVYPGLMAAHSELGLVEIGSVRASTDTAESGSINPNVRAAVSINPDSELLPVARTGGVLTALSVPQPGGEDGLITGTSALIQLDGWSWEEMALKPRVGLHIFWPTLAINRDPSFPKSPKKQQEEAQKRLRQIDDTFAVARAYRLARLHNSAAQDHDSRWEAMIPVFEGKLPVFIHADELSQIESALAWSAGQKLSIVLVGGQDAWRVAGRLKERDIPVIISPLIALPLRRDDPYDAPYTSAAKLFQAGVRFAIANDGSSFAAPHERNLPYQAAMAAAYGLPPDEAIRAITLYPAQILGVADRLGSLEVGKDATLIVTTGDPLEMATQTERAYIQGRNIDLANRQTRLYDKYRQKYERLLRTATPASSTGGRQ</sequence>
<dbReference type="Gene3D" id="2.30.40.10">
    <property type="entry name" value="Urease, subunit C, domain 1"/>
    <property type="match status" value="1"/>
</dbReference>
<dbReference type="Gene3D" id="3.20.20.140">
    <property type="entry name" value="Metal-dependent hydrolases"/>
    <property type="match status" value="1"/>
</dbReference>
<dbReference type="STRING" id="1183438.GKIL_2152"/>
<feature type="domain" description="Amidohydrolase-related" evidence="1">
    <location>
        <begin position="299"/>
        <end position="382"/>
    </location>
</feature>
<dbReference type="InterPro" id="IPR051781">
    <property type="entry name" value="Metallo-dep_Hydrolase"/>
</dbReference>